<protein>
    <submittedName>
        <fullName evidence="2">F-box/RNI/FBD-like domain protein</fullName>
    </submittedName>
</protein>
<evidence type="ECO:0000313" key="4">
    <source>
        <dbReference type="Proteomes" id="UP000002051"/>
    </source>
</evidence>
<accession>G7JMP4</accession>
<feature type="domain" description="F-box" evidence="1">
    <location>
        <begin position="112"/>
        <end position="158"/>
    </location>
</feature>
<dbReference type="PaxDb" id="3880-AES91104"/>
<dbReference type="SUPFAM" id="SSF52047">
    <property type="entry name" value="RNI-like"/>
    <property type="match status" value="1"/>
</dbReference>
<reference evidence="2 4" key="2">
    <citation type="journal article" date="2014" name="BMC Genomics">
        <title>An improved genome release (version Mt4.0) for the model legume Medicago truncatula.</title>
        <authorList>
            <person name="Tang H."/>
            <person name="Krishnakumar V."/>
            <person name="Bidwell S."/>
            <person name="Rosen B."/>
            <person name="Chan A."/>
            <person name="Zhou S."/>
            <person name="Gentzbittel L."/>
            <person name="Childs K.L."/>
            <person name="Yandell M."/>
            <person name="Gundlach H."/>
            <person name="Mayer K.F."/>
            <person name="Schwartz D.C."/>
            <person name="Town C.D."/>
        </authorList>
    </citation>
    <scope>GENOME REANNOTATION</scope>
    <source>
        <strain evidence="3 4">cv. Jemalong A17</strain>
    </source>
</reference>
<evidence type="ECO:0000313" key="3">
    <source>
        <dbReference type="EnsemblPlants" id="AES91104"/>
    </source>
</evidence>
<dbReference type="Pfam" id="PF00646">
    <property type="entry name" value="F-box"/>
    <property type="match status" value="1"/>
</dbReference>
<dbReference type="PANTHER" id="PTHR32212">
    <property type="entry name" value="CYCLIN-LIKE F-BOX"/>
    <property type="match status" value="1"/>
</dbReference>
<dbReference type="Gene3D" id="1.20.1280.50">
    <property type="match status" value="1"/>
</dbReference>
<dbReference type="InterPro" id="IPR014002">
    <property type="entry name" value="Agenet_dom_plant"/>
</dbReference>
<dbReference type="PANTHER" id="PTHR32212:SF385">
    <property type="entry name" value="F-BOX_RNI_FBD-LIKE DOMAIN PROTEIN"/>
    <property type="match status" value="1"/>
</dbReference>
<dbReference type="PROSITE" id="PS50181">
    <property type="entry name" value="FBOX"/>
    <property type="match status" value="1"/>
</dbReference>
<dbReference type="EMBL" id="CM001220">
    <property type="protein sequence ID" value="AES91104.2"/>
    <property type="molecule type" value="Genomic_DNA"/>
</dbReference>
<name>G7JMP4_MEDTR</name>
<dbReference type="EnsemblPlants" id="AES91104">
    <property type="protein sequence ID" value="AES91104"/>
    <property type="gene ID" value="MTR_4g104300"/>
</dbReference>
<proteinExistence type="predicted"/>
<sequence length="469" mass="54406">MVPKPKFNRGSAVEVSIEPGSSVPRTGDKVEAFWKQRWWEGYVSKDLGNGRFRVYFTESKEMVFSKRKLRVRRQWINDKWVPPIIYQQLKNYKELFRELKMPRWETRLENRRNWISELPDCILLHIMSFLEARDVVRTCILSKRWKDLCKRVTTLKYILPSAQTLDSFKSWIFSCRDHSCSLFNLTISTRIQQGEEALYPLIEYALFHNVQHLKININPSFRPKSDLLPLISVSHSLTFLKLSYGRNFGVAVCPKSLRLPALRTLYLKYVNFVATHHHYADPFSNCHELNNLVLRDCSLIQDAKVLCISNNALSSLTISSVAAQQFSLSTPNLKSFTFLGSFVFHRLLSSTCNLSFLQQVNIDGLSYIHKEASTFLRWLQVLANVKILKIGYSLIQTIQNDLLANLISKKVQPPHFARLESLTVVKSIRQSGSVPDEDIIKVVQQSLQNTTPMPKVDIRRYNKFMENLN</sequence>
<dbReference type="AlphaFoldDB" id="G7JMP4"/>
<evidence type="ECO:0000259" key="1">
    <source>
        <dbReference type="PROSITE" id="PS50181"/>
    </source>
</evidence>
<gene>
    <name evidence="2" type="ordered locus">MTR_4g104300</name>
</gene>
<dbReference type="CDD" id="cd20406">
    <property type="entry name" value="Tudor_Agenet_AtDUF_rpt2_4"/>
    <property type="match status" value="1"/>
</dbReference>
<dbReference type="InterPro" id="IPR053781">
    <property type="entry name" value="F-box_AtFBL13-like"/>
</dbReference>
<accession>A0A0C3X4D2</accession>
<dbReference type="SMART" id="SM00743">
    <property type="entry name" value="Agenet"/>
    <property type="match status" value="1"/>
</dbReference>
<evidence type="ECO:0000313" key="2">
    <source>
        <dbReference type="EMBL" id="AES91104.2"/>
    </source>
</evidence>
<dbReference type="CDD" id="cd22160">
    <property type="entry name" value="F-box_AtFBL13-like"/>
    <property type="match status" value="1"/>
</dbReference>
<reference evidence="3" key="3">
    <citation type="submission" date="2015-04" db="UniProtKB">
        <authorList>
            <consortium name="EnsemblPlants"/>
        </authorList>
    </citation>
    <scope>IDENTIFICATION</scope>
    <source>
        <strain evidence="3">cv. Jemalong A17</strain>
    </source>
</reference>
<dbReference type="Gene3D" id="3.80.10.10">
    <property type="entry name" value="Ribonuclease Inhibitor"/>
    <property type="match status" value="1"/>
</dbReference>
<dbReference type="Proteomes" id="UP000002051">
    <property type="component" value="Chromosome 4"/>
</dbReference>
<dbReference type="InterPro" id="IPR001810">
    <property type="entry name" value="F-box_dom"/>
</dbReference>
<organism evidence="2 4">
    <name type="scientific">Medicago truncatula</name>
    <name type="common">Barrel medic</name>
    <name type="synonym">Medicago tribuloides</name>
    <dbReference type="NCBI Taxonomy" id="3880"/>
    <lineage>
        <taxon>Eukaryota</taxon>
        <taxon>Viridiplantae</taxon>
        <taxon>Streptophyta</taxon>
        <taxon>Embryophyta</taxon>
        <taxon>Tracheophyta</taxon>
        <taxon>Spermatophyta</taxon>
        <taxon>Magnoliopsida</taxon>
        <taxon>eudicotyledons</taxon>
        <taxon>Gunneridae</taxon>
        <taxon>Pentapetalae</taxon>
        <taxon>rosids</taxon>
        <taxon>fabids</taxon>
        <taxon>Fabales</taxon>
        <taxon>Fabaceae</taxon>
        <taxon>Papilionoideae</taxon>
        <taxon>50 kb inversion clade</taxon>
        <taxon>NPAAA clade</taxon>
        <taxon>Hologalegina</taxon>
        <taxon>IRL clade</taxon>
        <taxon>Trifolieae</taxon>
        <taxon>Medicago</taxon>
    </lineage>
</organism>
<keyword evidence="4" id="KW-1185">Reference proteome</keyword>
<dbReference type="InterPro" id="IPR036047">
    <property type="entry name" value="F-box-like_dom_sf"/>
</dbReference>
<dbReference type="SUPFAM" id="SSF81383">
    <property type="entry name" value="F-box domain"/>
    <property type="match status" value="1"/>
</dbReference>
<dbReference type="HOGENOM" id="CLU_010721_2_0_1"/>
<reference evidence="2 4" key="1">
    <citation type="journal article" date="2011" name="Nature">
        <title>The Medicago genome provides insight into the evolution of rhizobial symbioses.</title>
        <authorList>
            <person name="Young N.D."/>
            <person name="Debelle F."/>
            <person name="Oldroyd G.E."/>
            <person name="Geurts R."/>
            <person name="Cannon S.B."/>
            <person name="Udvardi M.K."/>
            <person name="Benedito V.A."/>
            <person name="Mayer K.F."/>
            <person name="Gouzy J."/>
            <person name="Schoof H."/>
            <person name="Van de Peer Y."/>
            <person name="Proost S."/>
            <person name="Cook D.R."/>
            <person name="Meyers B.C."/>
            <person name="Spannagl M."/>
            <person name="Cheung F."/>
            <person name="De Mita S."/>
            <person name="Krishnakumar V."/>
            <person name="Gundlach H."/>
            <person name="Zhou S."/>
            <person name="Mudge J."/>
            <person name="Bharti A.K."/>
            <person name="Murray J.D."/>
            <person name="Naoumkina M.A."/>
            <person name="Rosen B."/>
            <person name="Silverstein K.A."/>
            <person name="Tang H."/>
            <person name="Rombauts S."/>
            <person name="Zhao P.X."/>
            <person name="Zhou P."/>
            <person name="Barbe V."/>
            <person name="Bardou P."/>
            <person name="Bechner M."/>
            <person name="Bellec A."/>
            <person name="Berger A."/>
            <person name="Berges H."/>
            <person name="Bidwell S."/>
            <person name="Bisseling T."/>
            <person name="Choisne N."/>
            <person name="Couloux A."/>
            <person name="Denny R."/>
            <person name="Deshpande S."/>
            <person name="Dai X."/>
            <person name="Doyle J.J."/>
            <person name="Dudez A.M."/>
            <person name="Farmer A.D."/>
            <person name="Fouteau S."/>
            <person name="Franken C."/>
            <person name="Gibelin C."/>
            <person name="Gish J."/>
            <person name="Goldstein S."/>
            <person name="Gonzalez A.J."/>
            <person name="Green P.J."/>
            <person name="Hallab A."/>
            <person name="Hartog M."/>
            <person name="Hua A."/>
            <person name="Humphray S.J."/>
            <person name="Jeong D.H."/>
            <person name="Jing Y."/>
            <person name="Jocker A."/>
            <person name="Kenton S.M."/>
            <person name="Kim D.J."/>
            <person name="Klee K."/>
            <person name="Lai H."/>
            <person name="Lang C."/>
            <person name="Lin S."/>
            <person name="Macmil S.L."/>
            <person name="Magdelenat G."/>
            <person name="Matthews L."/>
            <person name="McCorrison J."/>
            <person name="Monaghan E.L."/>
            <person name="Mun J.H."/>
            <person name="Najar F.Z."/>
            <person name="Nicholson C."/>
            <person name="Noirot C."/>
            <person name="O'Bleness M."/>
            <person name="Paule C.R."/>
            <person name="Poulain J."/>
            <person name="Prion F."/>
            <person name="Qin B."/>
            <person name="Qu C."/>
            <person name="Retzel E.F."/>
            <person name="Riddle C."/>
            <person name="Sallet E."/>
            <person name="Samain S."/>
            <person name="Samson N."/>
            <person name="Sanders I."/>
            <person name="Saurat O."/>
            <person name="Scarpelli C."/>
            <person name="Schiex T."/>
            <person name="Segurens B."/>
            <person name="Severin A.J."/>
            <person name="Sherrier D.J."/>
            <person name="Shi R."/>
            <person name="Sims S."/>
            <person name="Singer S.R."/>
            <person name="Sinharoy S."/>
            <person name="Sterck L."/>
            <person name="Viollet A."/>
            <person name="Wang B.B."/>
            <person name="Wang K."/>
            <person name="Wang M."/>
            <person name="Wang X."/>
            <person name="Warfsmann J."/>
            <person name="Weissenbach J."/>
            <person name="White D.D."/>
            <person name="White J.D."/>
            <person name="Wiley G.B."/>
            <person name="Wincker P."/>
            <person name="Xing Y."/>
            <person name="Yang L."/>
            <person name="Yao Z."/>
            <person name="Ying F."/>
            <person name="Zhai J."/>
            <person name="Zhou L."/>
            <person name="Zuber A."/>
            <person name="Denarie J."/>
            <person name="Dixon R.A."/>
            <person name="May G.D."/>
            <person name="Schwartz D.C."/>
            <person name="Rogers J."/>
            <person name="Quetier F."/>
            <person name="Town C.D."/>
            <person name="Roe B.A."/>
        </authorList>
    </citation>
    <scope>NUCLEOTIDE SEQUENCE [LARGE SCALE GENOMIC DNA]</scope>
    <source>
        <strain evidence="2">A17</strain>
        <strain evidence="3 4">cv. Jemalong A17</strain>
    </source>
</reference>
<dbReference type="InterPro" id="IPR032675">
    <property type="entry name" value="LRR_dom_sf"/>
</dbReference>
<dbReference type="SMART" id="SM00256">
    <property type="entry name" value="FBOX"/>
    <property type="match status" value="1"/>
</dbReference>